<dbReference type="AlphaFoldDB" id="A0A3B0W3D7"/>
<dbReference type="EMBL" id="UOFA01000037">
    <property type="protein sequence ID" value="VAW43799.1"/>
    <property type="molecule type" value="Genomic_DNA"/>
</dbReference>
<evidence type="ECO:0000313" key="1">
    <source>
        <dbReference type="EMBL" id="VAW43799.1"/>
    </source>
</evidence>
<gene>
    <name evidence="1" type="ORF">MNBD_GAMMA02-1273</name>
</gene>
<proteinExistence type="predicted"/>
<name>A0A3B0W3D7_9ZZZZ</name>
<organism evidence="1">
    <name type="scientific">hydrothermal vent metagenome</name>
    <dbReference type="NCBI Taxonomy" id="652676"/>
    <lineage>
        <taxon>unclassified sequences</taxon>
        <taxon>metagenomes</taxon>
        <taxon>ecological metagenomes</taxon>
    </lineage>
</organism>
<reference evidence="1" key="1">
    <citation type="submission" date="2018-06" db="EMBL/GenBank/DDBJ databases">
        <authorList>
            <person name="Zhirakovskaya E."/>
        </authorList>
    </citation>
    <scope>NUCLEOTIDE SEQUENCE</scope>
</reference>
<sequence length="151" mass="17324">MTKKLFLLFLLSTGSVVIAKSPDLSQMTEEEKQLTGLNKLSTDELNALSQWINNKQANIDREIRKRNAGFEARRQTTERREIRAQLEKKYDDTLGDTYYELDNGQIWKRISTGSVFLKKGGRQLVTIEPAMMGSWLMKGDGNRGVKVKRIK</sequence>
<accession>A0A3B0W3D7</accession>
<protein>
    <submittedName>
        <fullName evidence="1">Uncharacterized protein</fullName>
    </submittedName>
</protein>